<proteinExistence type="predicted"/>
<keyword evidence="1" id="KW-0812">Transmembrane</keyword>
<dbReference type="EMBL" id="CAJNNV010029364">
    <property type="protein sequence ID" value="CAE8628277.1"/>
    <property type="molecule type" value="Genomic_DNA"/>
</dbReference>
<feature type="non-terminal residue" evidence="2">
    <location>
        <position position="229"/>
    </location>
</feature>
<dbReference type="OrthoDB" id="428442at2759"/>
<sequence>LEEKRKKWVETYGLEEKRRKWVETYGDQSQDMTPAAMTLEGAVGPTLLGRLQVGRRFNAAVVLMQHSGKAELAQSTTCSTCSGPASHLDDLDLGPLEQQLRSTQLSQEQLEQHAQHLSKQRRLSRWPLRLTPLRLLGGSHCLFIGLLIIMLHERWWEGDVLTQCGLDGRPFVPGYCVCGGTLPTICWISEALNGTWGLSEGLEPVVVWRSRIWLTMAVLPAASGVWLIF</sequence>
<comment type="caution">
    <text evidence="2">The sequence shown here is derived from an EMBL/GenBank/DDBJ whole genome shotgun (WGS) entry which is preliminary data.</text>
</comment>
<evidence type="ECO:0000256" key="1">
    <source>
        <dbReference type="SAM" id="Phobius"/>
    </source>
</evidence>
<keyword evidence="1" id="KW-0472">Membrane</keyword>
<keyword evidence="3" id="KW-1185">Reference proteome</keyword>
<dbReference type="AlphaFoldDB" id="A0A813GPJ5"/>
<feature type="non-terminal residue" evidence="2">
    <location>
        <position position="1"/>
    </location>
</feature>
<accession>A0A813GPJ5</accession>
<feature type="transmembrane region" description="Helical" evidence="1">
    <location>
        <begin position="212"/>
        <end position="228"/>
    </location>
</feature>
<evidence type="ECO:0000313" key="3">
    <source>
        <dbReference type="Proteomes" id="UP000654075"/>
    </source>
</evidence>
<gene>
    <name evidence="2" type="ORF">PGLA1383_LOCUS44940</name>
</gene>
<evidence type="ECO:0000313" key="2">
    <source>
        <dbReference type="EMBL" id="CAE8628277.1"/>
    </source>
</evidence>
<organism evidence="2 3">
    <name type="scientific">Polarella glacialis</name>
    <name type="common">Dinoflagellate</name>
    <dbReference type="NCBI Taxonomy" id="89957"/>
    <lineage>
        <taxon>Eukaryota</taxon>
        <taxon>Sar</taxon>
        <taxon>Alveolata</taxon>
        <taxon>Dinophyceae</taxon>
        <taxon>Suessiales</taxon>
        <taxon>Suessiaceae</taxon>
        <taxon>Polarella</taxon>
    </lineage>
</organism>
<dbReference type="Proteomes" id="UP000654075">
    <property type="component" value="Unassembled WGS sequence"/>
</dbReference>
<name>A0A813GPJ5_POLGL</name>
<protein>
    <submittedName>
        <fullName evidence="2">Uncharacterized protein</fullName>
    </submittedName>
</protein>
<reference evidence="2" key="1">
    <citation type="submission" date="2021-02" db="EMBL/GenBank/DDBJ databases">
        <authorList>
            <person name="Dougan E. K."/>
            <person name="Rhodes N."/>
            <person name="Thang M."/>
            <person name="Chan C."/>
        </authorList>
    </citation>
    <scope>NUCLEOTIDE SEQUENCE</scope>
</reference>
<feature type="transmembrane region" description="Helical" evidence="1">
    <location>
        <begin position="131"/>
        <end position="151"/>
    </location>
</feature>
<keyword evidence="1" id="KW-1133">Transmembrane helix</keyword>